<sequence length="228" mass="26046">MTSNFPYDVPDAWMNRSSHQSDYPVYAHERSPPFPTEDLEAPPVSNRDLFTLPMPSETQSLNPAFPVTPGTCPPDFQISPMGDGAYYDHHSPEYNHPAYHTLDTGYGTIARPQPRPQNPNCSPPYHQRALPLEPAPPIGDAHRIHRRSSSAVHLPTAAERSLHTGFRCEWKGCRYTGAFGRKFELKRHVETQHIFPNSFECPDPRCRKPYNRKDNLEEHLRRVHLCGI</sequence>
<dbReference type="PROSITE" id="PS00028">
    <property type="entry name" value="ZINC_FINGER_C2H2_1"/>
    <property type="match status" value="1"/>
</dbReference>
<dbReference type="InterPro" id="IPR013087">
    <property type="entry name" value="Znf_C2H2_type"/>
</dbReference>
<evidence type="ECO:0000256" key="1">
    <source>
        <dbReference type="PROSITE-ProRule" id="PRU00042"/>
    </source>
</evidence>
<evidence type="ECO:0000313" key="4">
    <source>
        <dbReference type="Proteomes" id="UP001215712"/>
    </source>
</evidence>
<dbReference type="EMBL" id="JAQJAN010000007">
    <property type="protein sequence ID" value="KAJ5726844.1"/>
    <property type="molecule type" value="Genomic_DNA"/>
</dbReference>
<evidence type="ECO:0000313" key="3">
    <source>
        <dbReference type="EMBL" id="KAJ5726844.1"/>
    </source>
</evidence>
<keyword evidence="1" id="KW-0863">Zinc-finger</keyword>
<keyword evidence="1" id="KW-0862">Zinc</keyword>
<dbReference type="AlphaFoldDB" id="A0AAD6HLW2"/>
<dbReference type="Gene3D" id="3.30.160.60">
    <property type="entry name" value="Classic Zinc Finger"/>
    <property type="match status" value="2"/>
</dbReference>
<dbReference type="SMART" id="SM00355">
    <property type="entry name" value="ZnF_C2H2"/>
    <property type="match status" value="2"/>
</dbReference>
<dbReference type="Proteomes" id="UP001215712">
    <property type="component" value="Unassembled WGS sequence"/>
</dbReference>
<reference evidence="3" key="1">
    <citation type="journal article" date="2023" name="IMA Fungus">
        <title>Comparative genomic study of the Penicillium genus elucidates a diverse pangenome and 15 lateral gene transfer events.</title>
        <authorList>
            <person name="Petersen C."/>
            <person name="Sorensen T."/>
            <person name="Nielsen M.R."/>
            <person name="Sondergaard T.E."/>
            <person name="Sorensen J.L."/>
            <person name="Fitzpatrick D.A."/>
            <person name="Frisvad J.C."/>
            <person name="Nielsen K.L."/>
        </authorList>
    </citation>
    <scope>NUCLEOTIDE SEQUENCE</scope>
    <source>
        <strain evidence="3">IBT 17514</strain>
    </source>
</reference>
<reference evidence="3" key="2">
    <citation type="submission" date="2023-01" db="EMBL/GenBank/DDBJ databases">
        <authorList>
            <person name="Petersen C."/>
        </authorList>
    </citation>
    <scope>NUCLEOTIDE SEQUENCE</scope>
    <source>
        <strain evidence="3">IBT 17514</strain>
    </source>
</reference>
<protein>
    <recommendedName>
        <fullName evidence="2">C2H2-type domain-containing protein</fullName>
    </recommendedName>
</protein>
<comment type="caution">
    <text evidence="3">The sequence shown here is derived from an EMBL/GenBank/DDBJ whole genome shotgun (WGS) entry which is preliminary data.</text>
</comment>
<accession>A0AAD6HLW2</accession>
<organism evidence="3 4">
    <name type="scientific">Penicillium malachiteum</name>
    <dbReference type="NCBI Taxonomy" id="1324776"/>
    <lineage>
        <taxon>Eukaryota</taxon>
        <taxon>Fungi</taxon>
        <taxon>Dikarya</taxon>
        <taxon>Ascomycota</taxon>
        <taxon>Pezizomycotina</taxon>
        <taxon>Eurotiomycetes</taxon>
        <taxon>Eurotiomycetidae</taxon>
        <taxon>Eurotiales</taxon>
        <taxon>Aspergillaceae</taxon>
        <taxon>Penicillium</taxon>
    </lineage>
</organism>
<feature type="domain" description="C2H2-type" evidence="2">
    <location>
        <begin position="199"/>
        <end position="224"/>
    </location>
</feature>
<proteinExistence type="predicted"/>
<dbReference type="PROSITE" id="PS50157">
    <property type="entry name" value="ZINC_FINGER_C2H2_2"/>
    <property type="match status" value="1"/>
</dbReference>
<name>A0AAD6HLW2_9EURO</name>
<gene>
    <name evidence="3" type="ORF">N7493_005871</name>
</gene>
<keyword evidence="4" id="KW-1185">Reference proteome</keyword>
<keyword evidence="1" id="KW-0479">Metal-binding</keyword>
<evidence type="ECO:0000259" key="2">
    <source>
        <dbReference type="PROSITE" id="PS50157"/>
    </source>
</evidence>
<dbReference type="GO" id="GO:0008270">
    <property type="term" value="F:zinc ion binding"/>
    <property type="evidence" value="ECO:0007669"/>
    <property type="project" value="UniProtKB-KW"/>
</dbReference>